<dbReference type="AlphaFoldDB" id="G5K2U8"/>
<dbReference type="Proteomes" id="UP000003330">
    <property type="component" value="Unassembled WGS sequence"/>
</dbReference>
<reference evidence="1 2" key="1">
    <citation type="journal article" date="2014" name="Int. J. Syst. Evol. Microbiol.">
        <title>Phylogenomics and the dynamic genome evolution of the genus Streptococcus.</title>
        <authorList>
            <consortium name="The Broad Institute Genome Sequencing Platform"/>
            <person name="Richards V.P."/>
            <person name="Palmer S.R."/>
            <person name="Pavinski Bitar P.D."/>
            <person name="Qin X."/>
            <person name="Weinstock G.M."/>
            <person name="Highlander S.K."/>
            <person name="Town C.D."/>
            <person name="Burne R.A."/>
            <person name="Stanhope M.J."/>
        </authorList>
    </citation>
    <scope>NUCLEOTIDE SEQUENCE [LARGE SCALE GENOMIC DNA]</scope>
    <source>
        <strain evidence="1 2">707-05</strain>
    </source>
</reference>
<dbReference type="InterPro" id="IPR007920">
    <property type="entry name" value="UPF0223"/>
</dbReference>
<protein>
    <submittedName>
        <fullName evidence="1">Uncharacterized protein</fullName>
    </submittedName>
</protein>
<organism evidence="1 2">
    <name type="scientific">Streptococcus ictaluri 707-05</name>
    <dbReference type="NCBI Taxonomy" id="764299"/>
    <lineage>
        <taxon>Bacteria</taxon>
        <taxon>Bacillati</taxon>
        <taxon>Bacillota</taxon>
        <taxon>Bacilli</taxon>
        <taxon>Lactobacillales</taxon>
        <taxon>Streptococcaceae</taxon>
        <taxon>Streptococcus</taxon>
    </lineage>
</organism>
<evidence type="ECO:0000313" key="2">
    <source>
        <dbReference type="Proteomes" id="UP000003330"/>
    </source>
</evidence>
<name>G5K2U8_9STRE</name>
<proteinExistence type="predicted"/>
<keyword evidence="2" id="KW-1185">Reference proteome</keyword>
<evidence type="ECO:0000313" key="1">
    <source>
        <dbReference type="EMBL" id="EHI69825.1"/>
    </source>
</evidence>
<dbReference type="InterPro" id="IPR023324">
    <property type="entry name" value="BH2638-like_sf"/>
</dbReference>
<dbReference type="STRING" id="764299.STRIC_1116"/>
<dbReference type="NCBIfam" id="NF003353">
    <property type="entry name" value="PRK04387.1"/>
    <property type="match status" value="1"/>
</dbReference>
<accession>G5K2U8</accession>
<comment type="caution">
    <text evidence="1">The sequence shown here is derived from an EMBL/GenBank/DDBJ whole genome shotgun (WGS) entry which is preliminary data.</text>
</comment>
<dbReference type="eggNOG" id="COG4476">
    <property type="taxonomic scope" value="Bacteria"/>
</dbReference>
<dbReference type="EMBL" id="AEUX02000006">
    <property type="protein sequence ID" value="EHI69825.1"/>
    <property type="molecule type" value="Genomic_DNA"/>
</dbReference>
<dbReference type="PIRSF" id="PIRSF037260">
    <property type="entry name" value="UPF0223"/>
    <property type="match status" value="1"/>
</dbReference>
<sequence length="72" mass="8297">MLHFLNKVELAYESKVNAQELLEAYRIFKEIVPSKAQEKQIDRDFQKASGYSSYQAVKKAQEVEKGLFTLGN</sequence>
<dbReference type="Gene3D" id="1.10.220.80">
    <property type="entry name" value="BH2638-like"/>
    <property type="match status" value="1"/>
</dbReference>
<dbReference type="SUPFAM" id="SSF158504">
    <property type="entry name" value="BH2638-like"/>
    <property type="match status" value="1"/>
</dbReference>
<gene>
    <name evidence="1" type="ORF">STRIC_1116</name>
</gene>
<dbReference type="Pfam" id="PF05256">
    <property type="entry name" value="UPF0223"/>
    <property type="match status" value="1"/>
</dbReference>